<dbReference type="CDD" id="cd02972">
    <property type="entry name" value="DsbA_family"/>
    <property type="match status" value="1"/>
</dbReference>
<feature type="domain" description="Thioredoxin-like fold" evidence="1">
    <location>
        <begin position="28"/>
        <end position="181"/>
    </location>
</feature>
<keyword evidence="3" id="KW-1185">Reference proteome</keyword>
<protein>
    <submittedName>
        <fullName evidence="2">Thioredoxin domain-containing protein</fullName>
    </submittedName>
</protein>
<dbReference type="Gene3D" id="3.40.30.10">
    <property type="entry name" value="Glutaredoxin"/>
    <property type="match status" value="1"/>
</dbReference>
<evidence type="ECO:0000313" key="2">
    <source>
        <dbReference type="EMBL" id="MBM6820079.1"/>
    </source>
</evidence>
<dbReference type="InterPro" id="IPR036249">
    <property type="entry name" value="Thioredoxin-like_sf"/>
</dbReference>
<sequence length="187" mass="21814">MRRNIISIILIVCIALIFSACSNYNKEESGLVYGQEDAPIEIVNYTSFQCPDCVTLHEKLHDSLKKYIDNGDVKFIEKPIDIKRFEFDDVIYKHMTEEQAYDFEYLSKIYETQVQWREFKSESEVLELLELGADENSDNVKDLKEITKEKDNLEIKEVPTMLINGEIISNSISVDEFENKINLLLNK</sequence>
<dbReference type="InterPro" id="IPR012336">
    <property type="entry name" value="Thioredoxin-like_fold"/>
</dbReference>
<comment type="caution">
    <text evidence="2">The sequence shown here is derived from an EMBL/GenBank/DDBJ whole genome shotgun (WGS) entry which is preliminary data.</text>
</comment>
<dbReference type="RefSeq" id="WP_195964562.1">
    <property type="nucleotide sequence ID" value="NZ_JACJLL010000082.1"/>
</dbReference>
<dbReference type="Proteomes" id="UP000767334">
    <property type="component" value="Unassembled WGS sequence"/>
</dbReference>
<dbReference type="EMBL" id="JACJLL010000082">
    <property type="protein sequence ID" value="MBM6820079.1"/>
    <property type="molecule type" value="Genomic_DNA"/>
</dbReference>
<name>A0ABS2FI82_9CLOT</name>
<dbReference type="PROSITE" id="PS51257">
    <property type="entry name" value="PROKAR_LIPOPROTEIN"/>
    <property type="match status" value="1"/>
</dbReference>
<reference evidence="2 3" key="1">
    <citation type="journal article" date="2021" name="Sci. Rep.">
        <title>The distribution of antibiotic resistance genes in chicken gut microbiota commensals.</title>
        <authorList>
            <person name="Juricova H."/>
            <person name="Matiasovicova J."/>
            <person name="Kubasova T."/>
            <person name="Cejkova D."/>
            <person name="Rychlik I."/>
        </authorList>
    </citation>
    <scope>NUCLEOTIDE SEQUENCE [LARGE SCALE GENOMIC DNA]</scope>
    <source>
        <strain evidence="2 3">An435</strain>
    </source>
</reference>
<evidence type="ECO:0000313" key="3">
    <source>
        <dbReference type="Proteomes" id="UP000767334"/>
    </source>
</evidence>
<dbReference type="SUPFAM" id="SSF52833">
    <property type="entry name" value="Thioredoxin-like"/>
    <property type="match status" value="1"/>
</dbReference>
<organism evidence="2 3">
    <name type="scientific">Clostridium saudiense</name>
    <dbReference type="NCBI Taxonomy" id="1414720"/>
    <lineage>
        <taxon>Bacteria</taxon>
        <taxon>Bacillati</taxon>
        <taxon>Bacillota</taxon>
        <taxon>Clostridia</taxon>
        <taxon>Eubacteriales</taxon>
        <taxon>Clostridiaceae</taxon>
        <taxon>Clostridium</taxon>
    </lineage>
</organism>
<proteinExistence type="predicted"/>
<evidence type="ECO:0000259" key="1">
    <source>
        <dbReference type="Pfam" id="PF13462"/>
    </source>
</evidence>
<dbReference type="Gene3D" id="1.10.1200.90">
    <property type="entry name" value="DsbA-like domain"/>
    <property type="match status" value="1"/>
</dbReference>
<dbReference type="Pfam" id="PF13462">
    <property type="entry name" value="Thioredoxin_4"/>
    <property type="match status" value="1"/>
</dbReference>
<gene>
    <name evidence="2" type="ORF">H6A19_12155</name>
</gene>
<accession>A0ABS2FI82</accession>